<dbReference type="EMBL" id="PFSK01000007">
    <property type="protein sequence ID" value="PJC23170.1"/>
    <property type="molecule type" value="Genomic_DNA"/>
</dbReference>
<organism evidence="8 9">
    <name type="scientific">candidate division WWE3 bacterium CG_4_9_14_0_2_um_filter_48_10</name>
    <dbReference type="NCBI Taxonomy" id="1975078"/>
    <lineage>
        <taxon>Bacteria</taxon>
        <taxon>Katanobacteria</taxon>
    </lineage>
</organism>
<evidence type="ECO:0000256" key="3">
    <source>
        <dbReference type="ARBA" id="ARBA00022679"/>
    </source>
</evidence>
<evidence type="ECO:0000256" key="5">
    <source>
        <dbReference type="ARBA" id="ARBA00022777"/>
    </source>
</evidence>
<keyword evidence="6" id="KW-0067">ATP-binding</keyword>
<evidence type="ECO:0000256" key="7">
    <source>
        <dbReference type="RuleBase" id="RU000532"/>
    </source>
</evidence>
<dbReference type="PRINTS" id="PR00477">
    <property type="entry name" value="PHGLYCKINASE"/>
</dbReference>
<dbReference type="GO" id="GO:0006096">
    <property type="term" value="P:glycolytic process"/>
    <property type="evidence" value="ECO:0007669"/>
    <property type="project" value="InterPro"/>
</dbReference>
<comment type="caution">
    <text evidence="8">The sequence shown here is derived from an EMBL/GenBank/DDBJ whole genome shotgun (WGS) entry which is preliminary data.</text>
</comment>
<proteinExistence type="inferred from homology"/>
<keyword evidence="4" id="KW-0547">Nucleotide-binding</keyword>
<gene>
    <name evidence="8" type="ORF">CO059_00385</name>
</gene>
<evidence type="ECO:0000256" key="6">
    <source>
        <dbReference type="ARBA" id="ARBA00022840"/>
    </source>
</evidence>
<keyword evidence="5 7" id="KW-0418">Kinase</keyword>
<protein>
    <recommendedName>
        <fullName evidence="2 7">Phosphoglycerate kinase</fullName>
        <ecNumber evidence="2 7">2.7.2.3</ecNumber>
    </recommendedName>
</protein>
<name>A0A2M8EKD3_UNCKA</name>
<dbReference type="EC" id="2.7.2.3" evidence="2 7"/>
<evidence type="ECO:0000313" key="8">
    <source>
        <dbReference type="EMBL" id="PJC23170.1"/>
    </source>
</evidence>
<comment type="catalytic activity">
    <reaction evidence="1 7">
        <text>(2R)-3-phosphoglycerate + ATP = (2R)-3-phospho-glyceroyl phosphate + ADP</text>
        <dbReference type="Rhea" id="RHEA:14801"/>
        <dbReference type="ChEBI" id="CHEBI:30616"/>
        <dbReference type="ChEBI" id="CHEBI:57604"/>
        <dbReference type="ChEBI" id="CHEBI:58272"/>
        <dbReference type="ChEBI" id="CHEBI:456216"/>
        <dbReference type="EC" id="2.7.2.3"/>
    </reaction>
</comment>
<dbReference type="PANTHER" id="PTHR11406">
    <property type="entry name" value="PHOSPHOGLYCERATE KINASE"/>
    <property type="match status" value="1"/>
</dbReference>
<dbReference type="Pfam" id="PF00162">
    <property type="entry name" value="PGK"/>
    <property type="match status" value="2"/>
</dbReference>
<dbReference type="InterPro" id="IPR036043">
    <property type="entry name" value="Phosphoglycerate_kinase_sf"/>
</dbReference>
<dbReference type="GO" id="GO:0005829">
    <property type="term" value="C:cytosol"/>
    <property type="evidence" value="ECO:0007669"/>
    <property type="project" value="TreeGrafter"/>
</dbReference>
<dbReference type="SUPFAM" id="SSF53748">
    <property type="entry name" value="Phosphoglycerate kinase"/>
    <property type="match status" value="1"/>
</dbReference>
<keyword evidence="3 7" id="KW-0808">Transferase</keyword>
<feature type="non-terminal residue" evidence="8">
    <location>
        <position position="1"/>
    </location>
</feature>
<dbReference type="GO" id="GO:0005524">
    <property type="term" value="F:ATP binding"/>
    <property type="evidence" value="ECO:0007669"/>
    <property type="project" value="UniProtKB-KW"/>
</dbReference>
<reference evidence="9" key="1">
    <citation type="submission" date="2017-09" db="EMBL/GenBank/DDBJ databases">
        <title>Depth-based differentiation of microbial function through sediment-hosted aquifers and enrichment of novel symbionts in the deep terrestrial subsurface.</title>
        <authorList>
            <person name="Probst A.J."/>
            <person name="Ladd B."/>
            <person name="Jarett J.K."/>
            <person name="Geller-Mcgrath D.E."/>
            <person name="Sieber C.M.K."/>
            <person name="Emerson J.B."/>
            <person name="Anantharaman K."/>
            <person name="Thomas B.C."/>
            <person name="Malmstrom R."/>
            <person name="Stieglmeier M."/>
            <person name="Klingl A."/>
            <person name="Woyke T."/>
            <person name="Ryan C.M."/>
            <person name="Banfield J.F."/>
        </authorList>
    </citation>
    <scope>NUCLEOTIDE SEQUENCE [LARGE SCALE GENOMIC DNA]</scope>
</reference>
<sequence>PAYAGLRLEEEVKELGSVLVKPERPLIFIIGGAKTETKKPLVPAFAKIADKVLLGGLLMFSRELERIPNVVFPIDAKDAYDIGPKSVKFFTGIIKEAKTVVWNGPLGVWEKPRYARGTRMIAEELALLPGKTIAGGGDTIAALNASGLASKISYVSLGGGAMLEFLAGKKLPGLVALGHYD</sequence>
<dbReference type="Gene3D" id="3.40.50.1260">
    <property type="entry name" value="Phosphoglycerate kinase, N-terminal domain"/>
    <property type="match status" value="2"/>
</dbReference>
<dbReference type="GO" id="GO:0006094">
    <property type="term" value="P:gluconeogenesis"/>
    <property type="evidence" value="ECO:0007669"/>
    <property type="project" value="TreeGrafter"/>
</dbReference>
<dbReference type="GO" id="GO:0043531">
    <property type="term" value="F:ADP binding"/>
    <property type="evidence" value="ECO:0007669"/>
    <property type="project" value="TreeGrafter"/>
</dbReference>
<dbReference type="Proteomes" id="UP000228781">
    <property type="component" value="Unassembled WGS sequence"/>
</dbReference>
<dbReference type="AlphaFoldDB" id="A0A2M8EKD3"/>
<evidence type="ECO:0000256" key="2">
    <source>
        <dbReference type="ARBA" id="ARBA00013061"/>
    </source>
</evidence>
<dbReference type="GO" id="GO:0004618">
    <property type="term" value="F:phosphoglycerate kinase activity"/>
    <property type="evidence" value="ECO:0007669"/>
    <property type="project" value="UniProtKB-EC"/>
</dbReference>
<dbReference type="InterPro" id="IPR015824">
    <property type="entry name" value="Phosphoglycerate_kinase_N"/>
</dbReference>
<evidence type="ECO:0000313" key="9">
    <source>
        <dbReference type="Proteomes" id="UP000228781"/>
    </source>
</evidence>
<dbReference type="PANTHER" id="PTHR11406:SF23">
    <property type="entry name" value="PHOSPHOGLYCERATE KINASE 1, CHLOROPLASTIC-RELATED"/>
    <property type="match status" value="1"/>
</dbReference>
<evidence type="ECO:0000256" key="1">
    <source>
        <dbReference type="ARBA" id="ARBA00000642"/>
    </source>
</evidence>
<comment type="similarity">
    <text evidence="7">Belongs to the phosphoglycerate kinase family.</text>
</comment>
<accession>A0A2M8EKD3</accession>
<evidence type="ECO:0000256" key="4">
    <source>
        <dbReference type="ARBA" id="ARBA00022741"/>
    </source>
</evidence>
<dbReference type="InterPro" id="IPR001576">
    <property type="entry name" value="Phosphoglycerate_kinase"/>
</dbReference>